<dbReference type="Pfam" id="PF19259">
    <property type="entry name" value="Ty3_capsid"/>
    <property type="match status" value="1"/>
</dbReference>
<evidence type="ECO:0000313" key="3">
    <source>
        <dbReference type="Proteomes" id="UP000287651"/>
    </source>
</evidence>
<proteinExistence type="predicted"/>
<protein>
    <recommendedName>
        <fullName evidence="1">Ty3 transposon capsid-like protein domain-containing protein</fullName>
    </recommendedName>
</protein>
<dbReference type="EMBL" id="AMZH03004717">
    <property type="protein sequence ID" value="RRT68372.1"/>
    <property type="molecule type" value="Genomic_DNA"/>
</dbReference>
<evidence type="ECO:0000259" key="1">
    <source>
        <dbReference type="Pfam" id="PF19259"/>
    </source>
</evidence>
<reference evidence="2 3" key="1">
    <citation type="journal article" date="2014" name="Agronomy (Basel)">
        <title>A Draft Genome Sequence for Ensete ventricosum, the Drought-Tolerant Tree Against Hunger.</title>
        <authorList>
            <person name="Harrison J."/>
            <person name="Moore K.A."/>
            <person name="Paszkiewicz K."/>
            <person name="Jones T."/>
            <person name="Grant M."/>
            <person name="Ambacheew D."/>
            <person name="Muzemil S."/>
            <person name="Studholme D.J."/>
        </authorList>
    </citation>
    <scope>NUCLEOTIDE SEQUENCE [LARGE SCALE GENOMIC DNA]</scope>
</reference>
<gene>
    <name evidence="2" type="ORF">B296_00031704</name>
</gene>
<comment type="caution">
    <text evidence="2">The sequence shown here is derived from an EMBL/GenBank/DDBJ whole genome shotgun (WGS) entry which is preliminary data.</text>
</comment>
<organism evidence="2 3">
    <name type="scientific">Ensete ventricosum</name>
    <name type="common">Abyssinian banana</name>
    <name type="synonym">Musa ensete</name>
    <dbReference type="NCBI Taxonomy" id="4639"/>
    <lineage>
        <taxon>Eukaryota</taxon>
        <taxon>Viridiplantae</taxon>
        <taxon>Streptophyta</taxon>
        <taxon>Embryophyta</taxon>
        <taxon>Tracheophyta</taxon>
        <taxon>Spermatophyta</taxon>
        <taxon>Magnoliopsida</taxon>
        <taxon>Liliopsida</taxon>
        <taxon>Zingiberales</taxon>
        <taxon>Musaceae</taxon>
        <taxon>Ensete</taxon>
    </lineage>
</organism>
<dbReference type="InterPro" id="IPR045358">
    <property type="entry name" value="Ty3_capsid"/>
</dbReference>
<feature type="domain" description="Ty3 transposon capsid-like protein" evidence="1">
    <location>
        <begin position="15"/>
        <end position="114"/>
    </location>
</feature>
<accession>A0A426ZWP0</accession>
<sequence>MGSRTSMVSRKKSYNWHEDNHGAPTWIQFKYAVLNHFGPTKNENINEELAKLQQTSMIQEYQTRFEELSYLVCDWTDRQLLGTFIEALKPKIKGEVKARQPQTVTTTISFARVQEEWLSQDAQRMRTALRLMTYEPPFASNHSSLPKKLTREELYTNQRRAFVGIAKNFGVVTITAKKKSFP</sequence>
<dbReference type="AlphaFoldDB" id="A0A426ZWP0"/>
<evidence type="ECO:0000313" key="2">
    <source>
        <dbReference type="EMBL" id="RRT68372.1"/>
    </source>
</evidence>
<name>A0A426ZWP0_ENSVE</name>
<dbReference type="Proteomes" id="UP000287651">
    <property type="component" value="Unassembled WGS sequence"/>
</dbReference>